<dbReference type="Pfam" id="PF19063">
    <property type="entry name" value="DUF5759"/>
    <property type="match status" value="1"/>
</dbReference>
<evidence type="ECO:0000313" key="1">
    <source>
        <dbReference type="EMBL" id="QHT06635.1"/>
    </source>
</evidence>
<dbReference type="EMBL" id="MN739472">
    <property type="protein sequence ID" value="QHT06635.1"/>
    <property type="molecule type" value="Genomic_DNA"/>
</dbReference>
<reference evidence="1" key="1">
    <citation type="journal article" date="2020" name="Nature">
        <title>Giant virus diversity and host interactions through global metagenomics.</title>
        <authorList>
            <person name="Schulz F."/>
            <person name="Roux S."/>
            <person name="Paez-Espino D."/>
            <person name="Jungbluth S."/>
            <person name="Walsh D.A."/>
            <person name="Denef V.J."/>
            <person name="McMahon K.D."/>
            <person name="Konstantinidis K.T."/>
            <person name="Eloe-Fadrosh E.A."/>
            <person name="Kyrpides N.C."/>
            <person name="Woyke T."/>
        </authorList>
    </citation>
    <scope>NUCLEOTIDE SEQUENCE</scope>
    <source>
        <strain evidence="1">GVMAG-M-3300021425-30</strain>
    </source>
</reference>
<sequence>MDTIFTLGDNHDDIKINMDELYEKKKQSDLNTLAVYNKVLKRIHDRIKHTSRISTNAQHCWYLVPEMIIGVPRYDNGACIAYLIDKLRDNGFVVRYTHPNLLFIAWQHWMPGYVRDEIKKKTGMIIDGFGNEKIKHNDDNSDNNSVDNSDPNSLIFGLKNKNKNVVVNKKNNGDYKDIGSYKPSGNLIYNQDLLRRIQDKSGKN</sequence>
<dbReference type="InterPro" id="IPR043977">
    <property type="entry name" value="DUF5759"/>
</dbReference>
<protein>
    <submittedName>
        <fullName evidence="1">Uncharacterized protein</fullName>
    </submittedName>
</protein>
<name>A0A6C0CT29_9ZZZZ</name>
<proteinExistence type="predicted"/>
<dbReference type="AlphaFoldDB" id="A0A6C0CT29"/>
<organism evidence="1">
    <name type="scientific">viral metagenome</name>
    <dbReference type="NCBI Taxonomy" id="1070528"/>
    <lineage>
        <taxon>unclassified sequences</taxon>
        <taxon>metagenomes</taxon>
        <taxon>organismal metagenomes</taxon>
    </lineage>
</organism>
<accession>A0A6C0CT29</accession>